<feature type="transmembrane region" description="Helical" evidence="7">
    <location>
        <begin position="95"/>
        <end position="114"/>
    </location>
</feature>
<keyword evidence="10" id="KW-1185">Reference proteome</keyword>
<feature type="transmembrane region" description="Helical" evidence="7">
    <location>
        <begin position="433"/>
        <end position="454"/>
    </location>
</feature>
<name>A0ABR1S161_9PEZI</name>
<gene>
    <name evidence="9" type="ORF">PG993_011977</name>
</gene>
<feature type="transmembrane region" description="Helical" evidence="7">
    <location>
        <begin position="466"/>
        <end position="486"/>
    </location>
</feature>
<feature type="transmembrane region" description="Helical" evidence="7">
    <location>
        <begin position="332"/>
        <end position="357"/>
    </location>
</feature>
<evidence type="ECO:0000259" key="8">
    <source>
        <dbReference type="PROSITE" id="PS50850"/>
    </source>
</evidence>
<proteinExistence type="predicted"/>
<evidence type="ECO:0000256" key="6">
    <source>
        <dbReference type="SAM" id="MobiDB-lite"/>
    </source>
</evidence>
<evidence type="ECO:0000256" key="4">
    <source>
        <dbReference type="ARBA" id="ARBA00022989"/>
    </source>
</evidence>
<feature type="transmembrane region" description="Helical" evidence="7">
    <location>
        <begin position="498"/>
        <end position="518"/>
    </location>
</feature>
<evidence type="ECO:0000256" key="7">
    <source>
        <dbReference type="SAM" id="Phobius"/>
    </source>
</evidence>
<dbReference type="InterPro" id="IPR020846">
    <property type="entry name" value="MFS_dom"/>
</dbReference>
<dbReference type="Proteomes" id="UP001444661">
    <property type="component" value="Unassembled WGS sequence"/>
</dbReference>
<dbReference type="PANTHER" id="PTHR43791">
    <property type="entry name" value="PERMEASE-RELATED"/>
    <property type="match status" value="1"/>
</dbReference>
<reference evidence="9 10" key="1">
    <citation type="submission" date="2023-01" db="EMBL/GenBank/DDBJ databases">
        <title>Analysis of 21 Apiospora genomes using comparative genomics revels a genus with tremendous synthesis potential of carbohydrate active enzymes and secondary metabolites.</title>
        <authorList>
            <person name="Sorensen T."/>
        </authorList>
    </citation>
    <scope>NUCLEOTIDE SEQUENCE [LARGE SCALE GENOMIC DNA]</scope>
    <source>
        <strain evidence="9 10">CBS 33761</strain>
    </source>
</reference>
<feature type="compositionally biased region" description="Polar residues" evidence="6">
    <location>
        <begin position="555"/>
        <end position="565"/>
    </location>
</feature>
<keyword evidence="4 7" id="KW-1133">Transmembrane helix</keyword>
<keyword evidence="5 7" id="KW-0472">Membrane</keyword>
<evidence type="ECO:0000256" key="1">
    <source>
        <dbReference type="ARBA" id="ARBA00004141"/>
    </source>
</evidence>
<feature type="transmembrane region" description="Helical" evidence="7">
    <location>
        <begin position="377"/>
        <end position="395"/>
    </location>
</feature>
<dbReference type="SUPFAM" id="SSF103473">
    <property type="entry name" value="MFS general substrate transporter"/>
    <property type="match status" value="1"/>
</dbReference>
<dbReference type="InterPro" id="IPR036259">
    <property type="entry name" value="MFS_trans_sf"/>
</dbReference>
<dbReference type="PANTHER" id="PTHR43791:SF4">
    <property type="entry name" value="PANTOTHENATE TRANSPORTER FEN2"/>
    <property type="match status" value="1"/>
</dbReference>
<accession>A0ABR1S161</accession>
<evidence type="ECO:0000256" key="3">
    <source>
        <dbReference type="ARBA" id="ARBA00022692"/>
    </source>
</evidence>
<feature type="transmembrane region" description="Helical" evidence="7">
    <location>
        <begin position="197"/>
        <end position="215"/>
    </location>
</feature>
<evidence type="ECO:0000313" key="10">
    <source>
        <dbReference type="Proteomes" id="UP001444661"/>
    </source>
</evidence>
<evidence type="ECO:0000313" key="9">
    <source>
        <dbReference type="EMBL" id="KAK8023911.1"/>
    </source>
</evidence>
<keyword evidence="2" id="KW-0813">Transport</keyword>
<feature type="transmembrane region" description="Helical" evidence="7">
    <location>
        <begin position="140"/>
        <end position="160"/>
    </location>
</feature>
<feature type="domain" description="Major facilitator superfamily (MFS) profile" evidence="8">
    <location>
        <begin position="101"/>
        <end position="518"/>
    </location>
</feature>
<protein>
    <submittedName>
        <fullName evidence="9">MFS general substrate transporter</fullName>
    </submittedName>
</protein>
<organism evidence="9 10">
    <name type="scientific">Apiospora rasikravindrae</name>
    <dbReference type="NCBI Taxonomy" id="990691"/>
    <lineage>
        <taxon>Eukaryota</taxon>
        <taxon>Fungi</taxon>
        <taxon>Dikarya</taxon>
        <taxon>Ascomycota</taxon>
        <taxon>Pezizomycotina</taxon>
        <taxon>Sordariomycetes</taxon>
        <taxon>Xylariomycetidae</taxon>
        <taxon>Amphisphaeriales</taxon>
        <taxon>Apiosporaceae</taxon>
        <taxon>Apiospora</taxon>
    </lineage>
</organism>
<dbReference type="EMBL" id="JAQQWK010000011">
    <property type="protein sequence ID" value="KAK8023911.1"/>
    <property type="molecule type" value="Genomic_DNA"/>
</dbReference>
<dbReference type="Gene3D" id="1.20.1250.20">
    <property type="entry name" value="MFS general substrate transporter like domains"/>
    <property type="match status" value="1"/>
</dbReference>
<evidence type="ECO:0000256" key="5">
    <source>
        <dbReference type="ARBA" id="ARBA00023136"/>
    </source>
</evidence>
<feature type="transmembrane region" description="Helical" evidence="7">
    <location>
        <begin position="402"/>
        <end position="421"/>
    </location>
</feature>
<evidence type="ECO:0000256" key="2">
    <source>
        <dbReference type="ARBA" id="ARBA00022448"/>
    </source>
</evidence>
<sequence length="565" mass="61650">MLPWFLSKVRDLVGGAKTGDRQRVRAENKKAAAPRNHGSLIIDLSASPARSVCFNGSSSAMSNEEKVAPAEGATGALDRVASVKSKEETKLVRKLDFFILVLLLDIPIYFFNYLDRAAFANAYVAGLKESLNLTGADYNVLLSMATAGLLVGQIPNSIIIQKVPPRIWFPSMVLIWAGLTMASAGCKTYGQLCAVRFLMGFAEASTYAGNIYVMGSWYKTSEIAKRTAMFTVSGQVGVMFAGAMMAAIYTTMDGHSGLAGWQWVFLIDGIITCPIALFGFLYFPDLPETTRAPYLNQTERNLALERLPPKSEDGHNIQVWSLTKRVLGQPTIYICCVFSLLSAALQAIPTQNLMLLYLKNQQKARHYTQAQVNTLPLGVQALGIVAELGAALVIDRFPRHRVFVGLTLCGLQAISAIVLLIPTMTLAGHFAAFYLAATAYSINPLLYGWINVIVARGGDDAARSVVIASMVASGFLLWTFWGVVLYPADDAPYWRNGYIALLCIIVALACWLFVVRWLDGYTARKYGTAEEPMVARDTPKVQEVRGAADEENSSEKQATSDAKAI</sequence>
<feature type="transmembrane region" description="Helical" evidence="7">
    <location>
        <begin position="261"/>
        <end position="283"/>
    </location>
</feature>
<feature type="compositionally biased region" description="Basic and acidic residues" evidence="6">
    <location>
        <begin position="537"/>
        <end position="548"/>
    </location>
</feature>
<dbReference type="InterPro" id="IPR011701">
    <property type="entry name" value="MFS"/>
</dbReference>
<dbReference type="Pfam" id="PF07690">
    <property type="entry name" value="MFS_1"/>
    <property type="match status" value="1"/>
</dbReference>
<comment type="subcellular location">
    <subcellularLocation>
        <location evidence="1">Membrane</location>
        <topology evidence="1">Multi-pass membrane protein</topology>
    </subcellularLocation>
</comment>
<feature type="region of interest" description="Disordered" evidence="6">
    <location>
        <begin position="537"/>
        <end position="565"/>
    </location>
</feature>
<dbReference type="PROSITE" id="PS50850">
    <property type="entry name" value="MFS"/>
    <property type="match status" value="1"/>
</dbReference>
<comment type="caution">
    <text evidence="9">The sequence shown here is derived from an EMBL/GenBank/DDBJ whole genome shotgun (WGS) entry which is preliminary data.</text>
</comment>
<feature type="transmembrane region" description="Helical" evidence="7">
    <location>
        <begin position="167"/>
        <end position="185"/>
    </location>
</feature>
<feature type="transmembrane region" description="Helical" evidence="7">
    <location>
        <begin position="227"/>
        <end position="249"/>
    </location>
</feature>
<keyword evidence="3 7" id="KW-0812">Transmembrane</keyword>